<accession>A0ACB8W1T9</accession>
<dbReference type="Proteomes" id="UP000831701">
    <property type="component" value="Chromosome 15"/>
</dbReference>
<organism evidence="1 2">
    <name type="scientific">Scortum barcoo</name>
    <name type="common">barcoo grunter</name>
    <dbReference type="NCBI Taxonomy" id="214431"/>
    <lineage>
        <taxon>Eukaryota</taxon>
        <taxon>Metazoa</taxon>
        <taxon>Chordata</taxon>
        <taxon>Craniata</taxon>
        <taxon>Vertebrata</taxon>
        <taxon>Euteleostomi</taxon>
        <taxon>Actinopterygii</taxon>
        <taxon>Neopterygii</taxon>
        <taxon>Teleostei</taxon>
        <taxon>Neoteleostei</taxon>
        <taxon>Acanthomorphata</taxon>
        <taxon>Eupercaria</taxon>
        <taxon>Centrarchiformes</taxon>
        <taxon>Terapontoidei</taxon>
        <taxon>Terapontidae</taxon>
        <taxon>Scortum</taxon>
    </lineage>
</organism>
<gene>
    <name evidence="1" type="ORF">L3Q82_002010</name>
</gene>
<evidence type="ECO:0000313" key="2">
    <source>
        <dbReference type="Proteomes" id="UP000831701"/>
    </source>
</evidence>
<protein>
    <submittedName>
        <fullName evidence="1">Uncharacterized protein</fullName>
    </submittedName>
</protein>
<keyword evidence="2" id="KW-1185">Reference proteome</keyword>
<reference evidence="1" key="1">
    <citation type="submission" date="2022-04" db="EMBL/GenBank/DDBJ databases">
        <title>Jade perch genome.</title>
        <authorList>
            <person name="Chao B."/>
        </authorList>
    </citation>
    <scope>NUCLEOTIDE SEQUENCE</scope>
    <source>
        <strain evidence="1">CB-2022</strain>
    </source>
</reference>
<dbReference type="EMBL" id="CM041545">
    <property type="protein sequence ID" value="KAI3361645.1"/>
    <property type="molecule type" value="Genomic_DNA"/>
</dbReference>
<evidence type="ECO:0000313" key="1">
    <source>
        <dbReference type="EMBL" id="KAI3361645.1"/>
    </source>
</evidence>
<sequence>MSTPAKLRIVLGEDNCVKLTFPSGIPDSVDSLKLEIQKQCGVEGEFRLQYMDNDFDQFMDLTSTADIQDKSTVKVIMSREQPTQSASHCLSAPFHGTDDSSADTDILSSSSSESTTSTSSLRCQGWPLSFPIPLFTYEVDMQLSVANQKFLAEGRRLRPNPKLKSDVLDALALEIIKYTPYPSSAQLDDVAEALIIKHPCLKEQGSVSGFYGWKISLKYKIGNYHTRLRGLGCPELSINSMKNRNMVSAEFMHITTIPLVPKFMSQLDHYSEKMLRVFCKKGGAAGHKIAEIVAAIYQNDSIAKRRDGSLQALAVYLSEDPAKSENPDEISAEMEQMVIGIYVIKYPGADADQAPEDIGIIVEGVQVLQGLKDVANVCALLFGIIYDLNLSYPPDLRFWRYCRYIRDRYRYRQWFSTAGLQRKGGGETEHTATFSL</sequence>
<comment type="caution">
    <text evidence="1">The sequence shown here is derived from an EMBL/GenBank/DDBJ whole genome shotgun (WGS) entry which is preliminary data.</text>
</comment>
<name>A0ACB8W1T9_9TELE</name>
<proteinExistence type="predicted"/>